<dbReference type="EMBL" id="JATAAI010000004">
    <property type="protein sequence ID" value="KAK1746255.1"/>
    <property type="molecule type" value="Genomic_DNA"/>
</dbReference>
<evidence type="ECO:0000313" key="3">
    <source>
        <dbReference type="Proteomes" id="UP001224775"/>
    </source>
</evidence>
<comment type="caution">
    <text evidence="2">The sequence shown here is derived from an EMBL/GenBank/DDBJ whole genome shotgun (WGS) entry which is preliminary data.</text>
</comment>
<sequence length="176" mass="19868">MSAITNNSNSSAKPTTTTKRTTFKQKIRQYAALFDGSNKDFSDIESAFDDLYHDDFLGTESNGEEVNKETKKQLDEKRLAAGAKVTHVAYTRTDWNKALVKYHLEIDGKSIISKYLVTIKDKKVIEAQYVNGFAGMVKAAWVSDFHLIRRVQSYQHVDKVVFEGYVSPFADLTAAK</sequence>
<dbReference type="AlphaFoldDB" id="A0AAD8YJK0"/>
<organism evidence="2 3">
    <name type="scientific">Skeletonema marinoi</name>
    <dbReference type="NCBI Taxonomy" id="267567"/>
    <lineage>
        <taxon>Eukaryota</taxon>
        <taxon>Sar</taxon>
        <taxon>Stramenopiles</taxon>
        <taxon>Ochrophyta</taxon>
        <taxon>Bacillariophyta</taxon>
        <taxon>Coscinodiscophyceae</taxon>
        <taxon>Thalassiosirophycidae</taxon>
        <taxon>Thalassiosirales</taxon>
        <taxon>Skeletonemataceae</taxon>
        <taxon>Skeletonema</taxon>
        <taxon>Skeletonema marinoi-dohrnii complex</taxon>
    </lineage>
</organism>
<feature type="region of interest" description="Disordered" evidence="1">
    <location>
        <begin position="1"/>
        <end position="21"/>
    </location>
</feature>
<evidence type="ECO:0000313" key="2">
    <source>
        <dbReference type="EMBL" id="KAK1746255.1"/>
    </source>
</evidence>
<dbReference type="Proteomes" id="UP001224775">
    <property type="component" value="Unassembled WGS sequence"/>
</dbReference>
<protein>
    <submittedName>
        <fullName evidence="2">Uncharacterized protein</fullName>
    </submittedName>
</protein>
<proteinExistence type="predicted"/>
<accession>A0AAD8YJK0</accession>
<reference evidence="2" key="1">
    <citation type="submission" date="2023-06" db="EMBL/GenBank/DDBJ databases">
        <title>Survivors Of The Sea: Transcriptome response of Skeletonema marinoi to long-term dormancy.</title>
        <authorList>
            <person name="Pinder M.I.M."/>
            <person name="Kourtchenko O."/>
            <person name="Robertson E.K."/>
            <person name="Larsson T."/>
            <person name="Maumus F."/>
            <person name="Osuna-Cruz C.M."/>
            <person name="Vancaester E."/>
            <person name="Stenow R."/>
            <person name="Vandepoele K."/>
            <person name="Ploug H."/>
            <person name="Bruchert V."/>
            <person name="Godhe A."/>
            <person name="Topel M."/>
        </authorList>
    </citation>
    <scope>NUCLEOTIDE SEQUENCE</scope>
    <source>
        <strain evidence="2">R05AC</strain>
    </source>
</reference>
<name>A0AAD8YJK0_9STRA</name>
<gene>
    <name evidence="2" type="ORF">QTG54_002862</name>
</gene>
<feature type="compositionally biased region" description="Polar residues" evidence="1">
    <location>
        <begin position="1"/>
        <end position="12"/>
    </location>
</feature>
<keyword evidence="3" id="KW-1185">Reference proteome</keyword>
<evidence type="ECO:0000256" key="1">
    <source>
        <dbReference type="SAM" id="MobiDB-lite"/>
    </source>
</evidence>